<dbReference type="EMBL" id="SRZC01000004">
    <property type="protein sequence ID" value="TGX83301.1"/>
    <property type="molecule type" value="Genomic_DNA"/>
</dbReference>
<dbReference type="Proteomes" id="UP000308886">
    <property type="component" value="Unassembled WGS sequence"/>
</dbReference>
<proteinExistence type="predicted"/>
<comment type="caution">
    <text evidence="1">The sequence shown here is derived from an EMBL/GenBank/DDBJ whole genome shotgun (WGS) entry which is preliminary data.</text>
</comment>
<organism evidence="1 2">
    <name type="scientific">Palleniella muris</name>
    <dbReference type="NCBI Taxonomy" id="3038145"/>
    <lineage>
        <taxon>Bacteria</taxon>
        <taxon>Pseudomonadati</taxon>
        <taxon>Bacteroidota</taxon>
        <taxon>Bacteroidia</taxon>
        <taxon>Bacteroidales</taxon>
        <taxon>Prevotellaceae</taxon>
        <taxon>Palleniella</taxon>
    </lineage>
</organism>
<sequence length="126" mass="14169">MSESFGKSIAKELCNASENKQYRIDTLAKELFGCEINEDTEDIKYQLMTSTMGTFFEAIKNSKSKALFLVIVFTDGIPPKEEKAVNENNKDYVEFCKCLGLPENGGTINKLNIELTIKKIEISLKS</sequence>
<protein>
    <submittedName>
        <fullName evidence="1">Uncharacterized protein</fullName>
    </submittedName>
</protein>
<evidence type="ECO:0000313" key="2">
    <source>
        <dbReference type="Proteomes" id="UP000308886"/>
    </source>
</evidence>
<evidence type="ECO:0000313" key="1">
    <source>
        <dbReference type="EMBL" id="TGX83301.1"/>
    </source>
</evidence>
<accession>A0AC61QS84</accession>
<reference evidence="1" key="1">
    <citation type="submission" date="2019-04" db="EMBL/GenBank/DDBJ databases">
        <title>Microbes associate with the intestines of laboratory mice.</title>
        <authorList>
            <person name="Navarre W."/>
            <person name="Wong E."/>
            <person name="Huang K."/>
            <person name="Tropini C."/>
            <person name="Ng K."/>
            <person name="Yu B."/>
        </authorList>
    </citation>
    <scope>NUCLEOTIDE SEQUENCE</scope>
    <source>
        <strain evidence="1">NM73_A23</strain>
    </source>
</reference>
<keyword evidence="2" id="KW-1185">Reference proteome</keyword>
<gene>
    <name evidence="1" type="ORF">E5358_03325</name>
</gene>
<name>A0AC61QS84_9BACT</name>